<protein>
    <submittedName>
        <fullName evidence="2">Crp/Fnr family transcriptional regulator</fullName>
    </submittedName>
</protein>
<reference evidence="2 3" key="1">
    <citation type="submission" date="2019-10" db="EMBL/GenBank/DDBJ databases">
        <title>Extracellular Electron Transfer in a Candidatus Methanoperedens spp. Enrichment Culture.</title>
        <authorList>
            <person name="Berger S."/>
            <person name="Rangel Shaw D."/>
            <person name="Berben T."/>
            <person name="In 'T Zandt M."/>
            <person name="Frank J."/>
            <person name="Reimann J."/>
            <person name="Jetten M.S.M."/>
            <person name="Welte C.U."/>
        </authorList>
    </citation>
    <scope>NUCLEOTIDE SEQUENCE [LARGE SCALE GENOMIC DNA]</scope>
    <source>
        <strain evidence="2">SB12</strain>
    </source>
</reference>
<gene>
    <name evidence="2" type="ORF">F9K24_12805</name>
</gene>
<evidence type="ECO:0000259" key="1">
    <source>
        <dbReference type="PROSITE" id="PS50042"/>
    </source>
</evidence>
<dbReference type="CDD" id="cd00038">
    <property type="entry name" value="CAP_ED"/>
    <property type="match status" value="1"/>
</dbReference>
<name>A0A833H0Q1_9LEPT</name>
<dbReference type="Pfam" id="PF00027">
    <property type="entry name" value="cNMP_binding"/>
    <property type="match status" value="1"/>
</dbReference>
<comment type="caution">
    <text evidence="2">The sequence shown here is derived from an EMBL/GenBank/DDBJ whole genome shotgun (WGS) entry which is preliminary data.</text>
</comment>
<sequence length="198" mass="22671">MRTCTAEEFTALRTIIDRISPIPDAEWQYASQLLVAEDFAGGAFLQRAGDNPQASFVIVEGAVRIYYLSRGGREYNQAFLCEGQIAASMRSVIGGIPSKFFIQAMRPTRTILLRRDSVLKLYDRNDCWNRLGRVSAEAALIGLESRQAMTFESLEERYRTFLDEYKDFPYRIPNYQIASYLGITDVALSRLRRRMNLV</sequence>
<feature type="domain" description="Cyclic nucleotide-binding" evidence="1">
    <location>
        <begin position="39"/>
        <end position="121"/>
    </location>
</feature>
<dbReference type="InterPro" id="IPR018490">
    <property type="entry name" value="cNMP-bd_dom_sf"/>
</dbReference>
<dbReference type="EMBL" id="WBUI01000012">
    <property type="protein sequence ID" value="KAB2931805.1"/>
    <property type="molecule type" value="Genomic_DNA"/>
</dbReference>
<dbReference type="AlphaFoldDB" id="A0A833H0Q1"/>
<dbReference type="PROSITE" id="PS50042">
    <property type="entry name" value="CNMP_BINDING_3"/>
    <property type="match status" value="1"/>
</dbReference>
<evidence type="ECO:0000313" key="2">
    <source>
        <dbReference type="EMBL" id="KAB2931805.1"/>
    </source>
</evidence>
<dbReference type="InterPro" id="IPR014710">
    <property type="entry name" value="RmlC-like_jellyroll"/>
</dbReference>
<accession>A0A833H0Q1</accession>
<proteinExistence type="predicted"/>
<dbReference type="Proteomes" id="UP000460298">
    <property type="component" value="Unassembled WGS sequence"/>
</dbReference>
<dbReference type="SUPFAM" id="SSF51206">
    <property type="entry name" value="cAMP-binding domain-like"/>
    <property type="match status" value="1"/>
</dbReference>
<dbReference type="Gene3D" id="2.60.120.10">
    <property type="entry name" value="Jelly Rolls"/>
    <property type="match status" value="1"/>
</dbReference>
<evidence type="ECO:0000313" key="3">
    <source>
        <dbReference type="Proteomes" id="UP000460298"/>
    </source>
</evidence>
<dbReference type="InterPro" id="IPR000595">
    <property type="entry name" value="cNMP-bd_dom"/>
</dbReference>
<organism evidence="2 3">
    <name type="scientific">Leptonema illini</name>
    <dbReference type="NCBI Taxonomy" id="183"/>
    <lineage>
        <taxon>Bacteria</taxon>
        <taxon>Pseudomonadati</taxon>
        <taxon>Spirochaetota</taxon>
        <taxon>Spirochaetia</taxon>
        <taxon>Leptospirales</taxon>
        <taxon>Leptospiraceae</taxon>
        <taxon>Leptonema</taxon>
    </lineage>
</organism>